<organism evidence="2 3">
    <name type="scientific">Geomonas terrae</name>
    <dbReference type="NCBI Taxonomy" id="2562681"/>
    <lineage>
        <taxon>Bacteria</taxon>
        <taxon>Pseudomonadati</taxon>
        <taxon>Thermodesulfobacteriota</taxon>
        <taxon>Desulfuromonadia</taxon>
        <taxon>Geobacterales</taxon>
        <taxon>Geobacteraceae</taxon>
        <taxon>Geomonas</taxon>
    </lineage>
</organism>
<dbReference type="EMBL" id="SRSC01000001">
    <property type="protein sequence ID" value="TGU74814.1"/>
    <property type="molecule type" value="Genomic_DNA"/>
</dbReference>
<evidence type="ECO:0008006" key="4">
    <source>
        <dbReference type="Google" id="ProtNLM"/>
    </source>
</evidence>
<name>A0A4S1CM21_9BACT</name>
<dbReference type="AlphaFoldDB" id="A0A4S1CM21"/>
<dbReference type="RefSeq" id="WP_135869136.1">
    <property type="nucleotide sequence ID" value="NZ_SRSC01000001.1"/>
</dbReference>
<reference evidence="2 3" key="1">
    <citation type="submission" date="2019-04" db="EMBL/GenBank/DDBJ databases">
        <title>Geobacter oryzae sp. nov., ferric-reducing bacteria isolated from paddy soil.</title>
        <authorList>
            <person name="Xu Z."/>
            <person name="Masuda Y."/>
            <person name="Itoh H."/>
            <person name="Senoo K."/>
        </authorList>
    </citation>
    <scope>NUCLEOTIDE SEQUENCE [LARGE SCALE GENOMIC DNA]</scope>
    <source>
        <strain evidence="2 3">Red111</strain>
    </source>
</reference>
<evidence type="ECO:0000313" key="3">
    <source>
        <dbReference type="Proteomes" id="UP000306416"/>
    </source>
</evidence>
<dbReference type="SUPFAM" id="SSF56935">
    <property type="entry name" value="Porins"/>
    <property type="match status" value="1"/>
</dbReference>
<evidence type="ECO:0000313" key="2">
    <source>
        <dbReference type="EMBL" id="TGU74814.1"/>
    </source>
</evidence>
<protein>
    <recommendedName>
        <fullName evidence="4">Porin</fullName>
    </recommendedName>
</protein>
<keyword evidence="1" id="KW-0732">Signal</keyword>
<keyword evidence="3" id="KW-1185">Reference proteome</keyword>
<dbReference type="Gene3D" id="2.40.160.10">
    <property type="entry name" value="Porin"/>
    <property type="match status" value="1"/>
</dbReference>
<evidence type="ECO:0000256" key="1">
    <source>
        <dbReference type="SAM" id="SignalP"/>
    </source>
</evidence>
<dbReference type="Proteomes" id="UP000306416">
    <property type="component" value="Unassembled WGS sequence"/>
</dbReference>
<feature type="signal peptide" evidence="1">
    <location>
        <begin position="1"/>
        <end position="24"/>
    </location>
</feature>
<gene>
    <name evidence="2" type="ORF">E4633_04965</name>
</gene>
<feature type="chain" id="PRO_5020747988" description="Porin" evidence="1">
    <location>
        <begin position="25"/>
        <end position="421"/>
    </location>
</feature>
<comment type="caution">
    <text evidence="2">The sequence shown here is derived from an EMBL/GenBank/DDBJ whole genome shotgun (WGS) entry which is preliminary data.</text>
</comment>
<sequence>MQKSKITMLAAVLAVAASAQSVQAFEIGGANGWKFSTDGFLNVFATYESVGRRPVGVIGGEIGGDQTGTGESQQQFRVRTGLLPVGVGLNIQSPTTNGVDYAVRLGLYPQVQNNGGSRTDLSPNIDFREINMTATGAFGQVLAGRAINLYQAKNILTDMTLFGAGVIGPVNNGPTMGHIGYGYLYPNFGAQIRYTTPDMNGFKVAFSVNDTNDIGAATIRNVPRLESEISYAKDFSGGKFQGWVSGLYQQASFSSAQTVTVPVTLNPDGSITPEHTVAAVRPGGHVTSVGGAGGVQLDVGGLQLLTSCYGGKALGMLGMQGADALSADGRERTNWGFLNQATYKVTPVVKLGVNYGQSRAELAGNDTELNIQKQQAAVVAVTYNVNPFVQIIGEYTWAQDRWFNGATQDANIGAIGTFIYW</sequence>
<accession>A0A4S1CM21</accession>
<proteinExistence type="predicted"/>
<dbReference type="InterPro" id="IPR023614">
    <property type="entry name" value="Porin_dom_sf"/>
</dbReference>